<evidence type="ECO:0000256" key="1">
    <source>
        <dbReference type="SAM" id="MobiDB-lite"/>
    </source>
</evidence>
<comment type="caution">
    <text evidence="2">The sequence shown here is derived from an EMBL/GenBank/DDBJ whole genome shotgun (WGS) entry which is preliminary data.</text>
</comment>
<organism evidence="2 3">
    <name type="scientific">Scophthalmus maximus</name>
    <name type="common">Turbot</name>
    <name type="synonym">Psetta maxima</name>
    <dbReference type="NCBI Taxonomy" id="52904"/>
    <lineage>
        <taxon>Eukaryota</taxon>
        <taxon>Metazoa</taxon>
        <taxon>Chordata</taxon>
        <taxon>Craniata</taxon>
        <taxon>Vertebrata</taxon>
        <taxon>Euteleostomi</taxon>
        <taxon>Actinopterygii</taxon>
        <taxon>Neopterygii</taxon>
        <taxon>Teleostei</taxon>
        <taxon>Neoteleostei</taxon>
        <taxon>Acanthomorphata</taxon>
        <taxon>Carangaria</taxon>
        <taxon>Pleuronectiformes</taxon>
        <taxon>Pleuronectoidei</taxon>
        <taxon>Scophthalmidae</taxon>
        <taxon>Scophthalmus</taxon>
    </lineage>
</organism>
<feature type="compositionally biased region" description="Polar residues" evidence="1">
    <location>
        <begin position="14"/>
        <end position="23"/>
    </location>
</feature>
<accession>A0A6A4SZQ1</accession>
<name>A0A6A4SZQ1_SCOMX</name>
<proteinExistence type="predicted"/>
<dbReference type="Proteomes" id="UP000438429">
    <property type="component" value="Unassembled WGS sequence"/>
</dbReference>
<sequence length="109" mass="12135">MLLPPATTAEGTRRSSWSLTEPESTVCSEQGHVMPLGCCRGKRDLNQNNDNEEEVMIGMEPEIPGCVAQLVEKNDLCTEHGIGQKFNQQMLHLHDGLYRIYETSSSRSA</sequence>
<dbReference type="AlphaFoldDB" id="A0A6A4SZQ1"/>
<dbReference type="EMBL" id="VEVO01000008">
    <property type="protein sequence ID" value="KAF0039197.1"/>
    <property type="molecule type" value="Genomic_DNA"/>
</dbReference>
<gene>
    <name evidence="2" type="ORF">F2P81_009681</name>
</gene>
<evidence type="ECO:0000313" key="2">
    <source>
        <dbReference type="EMBL" id="KAF0039197.1"/>
    </source>
</evidence>
<feature type="region of interest" description="Disordered" evidence="1">
    <location>
        <begin position="1"/>
        <end position="23"/>
    </location>
</feature>
<protein>
    <submittedName>
        <fullName evidence="2">Uncharacterized protein</fullName>
    </submittedName>
</protein>
<reference evidence="2 3" key="1">
    <citation type="submission" date="2019-06" db="EMBL/GenBank/DDBJ databases">
        <title>Draft genomes of female and male turbot (Scophthalmus maximus).</title>
        <authorList>
            <person name="Xu H."/>
            <person name="Xu X.-W."/>
            <person name="Shao C."/>
            <person name="Chen S."/>
        </authorList>
    </citation>
    <scope>NUCLEOTIDE SEQUENCE [LARGE SCALE GENOMIC DNA]</scope>
    <source>
        <strain evidence="2">Ysfricsl-2016a</strain>
        <tissue evidence="2">Blood</tissue>
    </source>
</reference>
<evidence type="ECO:0000313" key="3">
    <source>
        <dbReference type="Proteomes" id="UP000438429"/>
    </source>
</evidence>